<feature type="transmembrane region" description="Helical" evidence="6">
    <location>
        <begin position="371"/>
        <end position="390"/>
    </location>
</feature>
<dbReference type="Proteomes" id="UP000199488">
    <property type="component" value="Unassembled WGS sequence"/>
</dbReference>
<name>A0A1H2TII1_9BACI</name>
<dbReference type="GO" id="GO:0005886">
    <property type="term" value="C:plasma membrane"/>
    <property type="evidence" value="ECO:0007669"/>
    <property type="project" value="UniProtKB-SubCell"/>
</dbReference>
<evidence type="ECO:0000256" key="6">
    <source>
        <dbReference type="SAM" id="Phobius"/>
    </source>
</evidence>
<proteinExistence type="predicted"/>
<evidence type="ECO:0000256" key="2">
    <source>
        <dbReference type="ARBA" id="ARBA00022475"/>
    </source>
</evidence>
<dbReference type="PANTHER" id="PTHR30250">
    <property type="entry name" value="PST FAMILY PREDICTED COLANIC ACID TRANSPORTER"/>
    <property type="match status" value="1"/>
</dbReference>
<keyword evidence="3 6" id="KW-0812">Transmembrane</keyword>
<dbReference type="InterPro" id="IPR050833">
    <property type="entry name" value="Poly_Biosynth_Transport"/>
</dbReference>
<dbReference type="PANTHER" id="PTHR30250:SF11">
    <property type="entry name" value="O-ANTIGEN TRANSPORTER-RELATED"/>
    <property type="match status" value="1"/>
</dbReference>
<evidence type="ECO:0000256" key="1">
    <source>
        <dbReference type="ARBA" id="ARBA00004651"/>
    </source>
</evidence>
<protein>
    <submittedName>
        <fullName evidence="7">Membrane protein involved in the export of O-antigen and teichoic acid</fullName>
    </submittedName>
</protein>
<feature type="transmembrane region" description="Helical" evidence="6">
    <location>
        <begin position="176"/>
        <end position="194"/>
    </location>
</feature>
<dbReference type="AlphaFoldDB" id="A0A1H2TII1"/>
<sequence length="431" mass="47711">MQADHSRAGKATAAPKSLKVNFTWVVFADAFYGISQWALIALIIHFSSVELAGLYTLALGLAAPFFLFFNLNLRSVQVTDQESEYTFEDYHLFRMVTSTAAFVFVAAAAVVMNYEASLVWIIAVMSIVKALEAQSDICHGLFQKKENMQYIAFSKIARGTVNVLSFFIVLMSTENLLLALCTMAAANIVTLWLVDMKNVKKVHHFRPAALRISREKLSMFRHFLLLGFPLGIAGALDVLNINIQRVIIEQVNGLEQLGYYASIVYIIMAGQMFIGALSQACLPRLRTYWSADTGQYVKLLRLLLIVSALLGAAFVLVVVIGGDVLLSIIYGESFAAYHHIFILTSFAAFFWYSGGFLNIALIATRMFKHQVIIYAVSFAVTAGFSLYLVPGFGIEGAGWALILGMAARALTMTVILMQLYRQKQKSVAADF</sequence>
<dbReference type="OrthoDB" id="3246647at2"/>
<keyword evidence="8" id="KW-1185">Reference proteome</keyword>
<feature type="transmembrane region" description="Helical" evidence="6">
    <location>
        <begin position="21"/>
        <end position="46"/>
    </location>
</feature>
<feature type="transmembrane region" description="Helical" evidence="6">
    <location>
        <begin position="52"/>
        <end position="71"/>
    </location>
</feature>
<organism evidence="7 8">
    <name type="scientific">Marinococcus luteus</name>
    <dbReference type="NCBI Taxonomy" id="1122204"/>
    <lineage>
        <taxon>Bacteria</taxon>
        <taxon>Bacillati</taxon>
        <taxon>Bacillota</taxon>
        <taxon>Bacilli</taxon>
        <taxon>Bacillales</taxon>
        <taxon>Bacillaceae</taxon>
        <taxon>Marinococcus</taxon>
    </lineage>
</organism>
<dbReference type="EMBL" id="FNNC01000002">
    <property type="protein sequence ID" value="SDW43039.1"/>
    <property type="molecule type" value="Genomic_DNA"/>
</dbReference>
<comment type="subcellular location">
    <subcellularLocation>
        <location evidence="1">Cell membrane</location>
        <topology evidence="1">Multi-pass membrane protein</topology>
    </subcellularLocation>
</comment>
<dbReference type="STRING" id="1122204.SAMN05421781_1396"/>
<gene>
    <name evidence="7" type="ORF">SAMN05421781_1396</name>
</gene>
<feature type="transmembrane region" description="Helical" evidence="6">
    <location>
        <begin position="302"/>
        <end position="330"/>
    </location>
</feature>
<feature type="transmembrane region" description="Helical" evidence="6">
    <location>
        <begin position="223"/>
        <end position="243"/>
    </location>
</feature>
<feature type="transmembrane region" description="Helical" evidence="6">
    <location>
        <begin position="263"/>
        <end position="282"/>
    </location>
</feature>
<keyword evidence="5 6" id="KW-0472">Membrane</keyword>
<feature type="transmembrane region" description="Helical" evidence="6">
    <location>
        <begin position="396"/>
        <end position="416"/>
    </location>
</feature>
<evidence type="ECO:0000256" key="4">
    <source>
        <dbReference type="ARBA" id="ARBA00022989"/>
    </source>
</evidence>
<dbReference type="RefSeq" id="WP_091612907.1">
    <property type="nucleotide sequence ID" value="NZ_FNNC01000002.1"/>
</dbReference>
<feature type="transmembrane region" description="Helical" evidence="6">
    <location>
        <begin position="336"/>
        <end position="359"/>
    </location>
</feature>
<dbReference type="InterPro" id="IPR002797">
    <property type="entry name" value="Polysacc_synth"/>
</dbReference>
<accession>A0A1H2TII1</accession>
<evidence type="ECO:0000256" key="5">
    <source>
        <dbReference type="ARBA" id="ARBA00023136"/>
    </source>
</evidence>
<reference evidence="7 8" key="1">
    <citation type="submission" date="2016-10" db="EMBL/GenBank/DDBJ databases">
        <authorList>
            <person name="de Groot N.N."/>
        </authorList>
    </citation>
    <scope>NUCLEOTIDE SEQUENCE [LARGE SCALE GENOMIC DNA]</scope>
    <source>
        <strain evidence="7 8">DSM 23126</strain>
    </source>
</reference>
<dbReference type="Pfam" id="PF01943">
    <property type="entry name" value="Polysacc_synt"/>
    <property type="match status" value="1"/>
</dbReference>
<evidence type="ECO:0000256" key="3">
    <source>
        <dbReference type="ARBA" id="ARBA00022692"/>
    </source>
</evidence>
<evidence type="ECO:0000313" key="8">
    <source>
        <dbReference type="Proteomes" id="UP000199488"/>
    </source>
</evidence>
<keyword evidence="4 6" id="KW-1133">Transmembrane helix</keyword>
<keyword evidence="2" id="KW-1003">Cell membrane</keyword>
<evidence type="ECO:0000313" key="7">
    <source>
        <dbReference type="EMBL" id="SDW43039.1"/>
    </source>
</evidence>